<keyword evidence="1" id="KW-0812">Transmembrane</keyword>
<dbReference type="OrthoDB" id="8229713at2"/>
<keyword evidence="1" id="KW-0472">Membrane</keyword>
<evidence type="ECO:0000256" key="1">
    <source>
        <dbReference type="SAM" id="Phobius"/>
    </source>
</evidence>
<evidence type="ECO:0008006" key="4">
    <source>
        <dbReference type="Google" id="ProtNLM"/>
    </source>
</evidence>
<dbReference type="EMBL" id="CP003169">
    <property type="protein sequence ID" value="AEV75385.1"/>
    <property type="molecule type" value="Genomic_DNA"/>
</dbReference>
<dbReference type="PATRIC" id="fig|710685.3.peg.4910"/>
<feature type="transmembrane region" description="Helical" evidence="1">
    <location>
        <begin position="64"/>
        <end position="82"/>
    </location>
</feature>
<accession>G8RTL1</accession>
<evidence type="ECO:0000313" key="2">
    <source>
        <dbReference type="EMBL" id="AEV75385.1"/>
    </source>
</evidence>
<proteinExistence type="predicted"/>
<dbReference type="eggNOG" id="ENOG502ZBP5">
    <property type="taxonomic scope" value="Bacteria"/>
</dbReference>
<feature type="transmembrane region" description="Helical" evidence="1">
    <location>
        <begin position="458"/>
        <end position="478"/>
    </location>
</feature>
<name>G8RTL1_MYCRN</name>
<dbReference type="HOGENOM" id="CLU_037002_0_0_11"/>
<feature type="transmembrane region" description="Helical" evidence="1">
    <location>
        <begin position="215"/>
        <end position="237"/>
    </location>
</feature>
<feature type="transmembrane region" description="Helical" evidence="1">
    <location>
        <begin position="35"/>
        <end position="58"/>
    </location>
</feature>
<dbReference type="RefSeq" id="WP_014213128.1">
    <property type="nucleotide sequence ID" value="NC_016604.1"/>
</dbReference>
<feature type="transmembrane region" description="Helical" evidence="1">
    <location>
        <begin position="244"/>
        <end position="262"/>
    </location>
</feature>
<feature type="transmembrane region" description="Helical" evidence="1">
    <location>
        <begin position="434"/>
        <end position="452"/>
    </location>
</feature>
<feature type="transmembrane region" description="Helical" evidence="1">
    <location>
        <begin position="268"/>
        <end position="289"/>
    </location>
</feature>
<feature type="transmembrane region" description="Helical" evidence="1">
    <location>
        <begin position="402"/>
        <end position="422"/>
    </location>
</feature>
<sequence length="484" mass="52546">MAGSVGVVSERDTLGVDGGGAIAATSRHDWRTLPAWLLATWVAIAMIVVLPLGLVSATPSDGRPVWVVALSVTTISGLRYAWIIADGRRRLHEMSFWVFVYVFLGLAPLVQLRTQQNPGTTPRIDPALNQPAMVVVLVGIAAFCVGLGLAMPRRSWSPGWTVSDTPHMWRTVMLAAFALALDAYFISRVGVGTLFSSRGDFLLALQGNWAETSVAAMISAFTGMTLLVAFIAMVNLVRRQQTREWPLIALTVVVGAALAITINPLSSARYVFGTVALAVAATFGLFATAKRFRGIAILWVVVLIVAFPLADAFRYSSTAEFKSGSVVESLTSPDFDAFAQINNTLLYVDNHGITNGNQAAGVLLFWVPRRFWPEKPSDTGILLSESRRYDFGNLSAPIWSELFINGGWLALVVGMLGLGWLVRSRDNGIEGSLQNARAPGIIDCVLPFYLMILLRGSLLQAMSYLLVIVGSTIFVSRWKRVAPR</sequence>
<reference evidence="2 3" key="1">
    <citation type="submission" date="2011-12" db="EMBL/GenBank/DDBJ databases">
        <title>Complete sequence of Mycobacterium rhodesiae NBB3.</title>
        <authorList>
            <consortium name="US DOE Joint Genome Institute"/>
            <person name="Lucas S."/>
            <person name="Han J."/>
            <person name="Lapidus A."/>
            <person name="Cheng J.-F."/>
            <person name="Goodwin L."/>
            <person name="Pitluck S."/>
            <person name="Peters L."/>
            <person name="Mikhailova N."/>
            <person name="Gu W."/>
            <person name="Detter J.C."/>
            <person name="Han C."/>
            <person name="Tapia R."/>
            <person name="Land M."/>
            <person name="Hauser L."/>
            <person name="Kyrpides N."/>
            <person name="Ivanova N."/>
            <person name="Pagani I."/>
            <person name="Mattes T."/>
            <person name="Holmes A."/>
            <person name="Rutledge P."/>
            <person name="Paulsen I."/>
            <person name="Coleman N."/>
            <person name="Woyke T."/>
        </authorList>
    </citation>
    <scope>NUCLEOTIDE SEQUENCE [LARGE SCALE GENOMIC DNA]</scope>
    <source>
        <strain evidence="2 3">NBB3</strain>
    </source>
</reference>
<gene>
    <name evidence="2" type="ordered locus">MycrhN_4904</name>
</gene>
<feature type="transmembrane region" description="Helical" evidence="1">
    <location>
        <begin position="132"/>
        <end position="151"/>
    </location>
</feature>
<protein>
    <recommendedName>
        <fullName evidence="4">Oligosaccharide repeat unit polymerase</fullName>
    </recommendedName>
</protein>
<organism evidence="2 3">
    <name type="scientific">Mycolicibacterium rhodesiae (strain NBB3)</name>
    <name type="common">Mycobacterium rhodesiae</name>
    <dbReference type="NCBI Taxonomy" id="710685"/>
    <lineage>
        <taxon>Bacteria</taxon>
        <taxon>Bacillati</taxon>
        <taxon>Actinomycetota</taxon>
        <taxon>Actinomycetes</taxon>
        <taxon>Mycobacteriales</taxon>
        <taxon>Mycobacteriaceae</taxon>
        <taxon>Mycolicibacterium</taxon>
    </lineage>
</organism>
<dbReference type="Proteomes" id="UP000005442">
    <property type="component" value="Chromosome"/>
</dbReference>
<keyword evidence="1" id="KW-1133">Transmembrane helix</keyword>
<dbReference type="STRING" id="710685.MycrhN_4904"/>
<evidence type="ECO:0000313" key="3">
    <source>
        <dbReference type="Proteomes" id="UP000005442"/>
    </source>
</evidence>
<keyword evidence="3" id="KW-1185">Reference proteome</keyword>
<feature type="transmembrane region" description="Helical" evidence="1">
    <location>
        <begin position="94"/>
        <end position="112"/>
    </location>
</feature>
<dbReference type="AlphaFoldDB" id="G8RTL1"/>
<feature type="transmembrane region" description="Helical" evidence="1">
    <location>
        <begin position="296"/>
        <end position="315"/>
    </location>
</feature>
<feature type="transmembrane region" description="Helical" evidence="1">
    <location>
        <begin position="172"/>
        <end position="195"/>
    </location>
</feature>
<dbReference type="KEGG" id="mrh:MycrhN_4904"/>